<accession>A0A497Z3Y6</accession>
<protein>
    <recommendedName>
        <fullName evidence="3">HTH-type transcriptional regulator/antitoxin HigA</fullName>
    </recommendedName>
</protein>
<proteinExistence type="predicted"/>
<sequence length="56" mass="6477">MTTVRTPTEYRAALREIEYLWGSEPDTEEGKQLAEYLSAVEQYERLNTTEPVLQGL</sequence>
<gene>
    <name evidence="1" type="ORF">CLV75_3930</name>
</gene>
<name>A0A497Z3Y6_9RHOB</name>
<dbReference type="RefSeq" id="WP_010438245.1">
    <property type="nucleotide sequence ID" value="NZ_AEYW01000004.1"/>
</dbReference>
<dbReference type="AlphaFoldDB" id="A0A497Z3Y6"/>
<evidence type="ECO:0000313" key="2">
    <source>
        <dbReference type="Proteomes" id="UP000271700"/>
    </source>
</evidence>
<keyword evidence="2" id="KW-1185">Reference proteome</keyword>
<dbReference type="Proteomes" id="UP000271700">
    <property type="component" value="Unassembled WGS sequence"/>
</dbReference>
<evidence type="ECO:0008006" key="3">
    <source>
        <dbReference type="Google" id="ProtNLM"/>
    </source>
</evidence>
<comment type="caution">
    <text evidence="1">The sequence shown here is derived from an EMBL/GenBank/DDBJ whole genome shotgun (WGS) entry which is preliminary data.</text>
</comment>
<dbReference type="EMBL" id="RCCT01000007">
    <property type="protein sequence ID" value="RLK00006.1"/>
    <property type="molecule type" value="Genomic_DNA"/>
</dbReference>
<evidence type="ECO:0000313" key="1">
    <source>
        <dbReference type="EMBL" id="RLK00006.1"/>
    </source>
</evidence>
<reference evidence="1 2" key="1">
    <citation type="submission" date="2018-10" db="EMBL/GenBank/DDBJ databases">
        <title>Genomic Encyclopedia of Archaeal and Bacterial Type Strains, Phase II (KMG-II): from individual species to whole genera.</title>
        <authorList>
            <person name="Goeker M."/>
        </authorList>
    </citation>
    <scope>NUCLEOTIDE SEQUENCE [LARGE SCALE GENOMIC DNA]</scope>
    <source>
        <strain evidence="1 2">DSM 29317</strain>
    </source>
</reference>
<organism evidence="1 2">
    <name type="scientific">Ruegeria conchae</name>
    <dbReference type="NCBI Taxonomy" id="981384"/>
    <lineage>
        <taxon>Bacteria</taxon>
        <taxon>Pseudomonadati</taxon>
        <taxon>Pseudomonadota</taxon>
        <taxon>Alphaproteobacteria</taxon>
        <taxon>Rhodobacterales</taxon>
        <taxon>Roseobacteraceae</taxon>
        <taxon>Ruegeria</taxon>
    </lineage>
</organism>